<gene>
    <name evidence="1" type="ORF">DPMN_109486</name>
</gene>
<dbReference type="EMBL" id="JAIWYP010000004">
    <property type="protein sequence ID" value="KAH3836116.1"/>
    <property type="molecule type" value="Genomic_DNA"/>
</dbReference>
<reference evidence="1" key="2">
    <citation type="submission" date="2020-11" db="EMBL/GenBank/DDBJ databases">
        <authorList>
            <person name="McCartney M.A."/>
            <person name="Auch B."/>
            <person name="Kono T."/>
            <person name="Mallez S."/>
            <person name="Becker A."/>
            <person name="Gohl D.M."/>
            <person name="Silverstein K.A.T."/>
            <person name="Koren S."/>
            <person name="Bechman K.B."/>
            <person name="Herman A."/>
            <person name="Abrahante J.E."/>
            <person name="Garbe J."/>
        </authorList>
    </citation>
    <scope>NUCLEOTIDE SEQUENCE</scope>
    <source>
        <strain evidence="1">Duluth1</strain>
        <tissue evidence="1">Whole animal</tissue>
    </source>
</reference>
<keyword evidence="2" id="KW-1185">Reference proteome</keyword>
<dbReference type="AlphaFoldDB" id="A0A9D4QM05"/>
<reference evidence="1" key="1">
    <citation type="journal article" date="2019" name="bioRxiv">
        <title>The Genome of the Zebra Mussel, Dreissena polymorpha: A Resource for Invasive Species Research.</title>
        <authorList>
            <person name="McCartney M.A."/>
            <person name="Auch B."/>
            <person name="Kono T."/>
            <person name="Mallez S."/>
            <person name="Zhang Y."/>
            <person name="Obille A."/>
            <person name="Becker A."/>
            <person name="Abrahante J.E."/>
            <person name="Garbe J."/>
            <person name="Badalamenti J.P."/>
            <person name="Herman A."/>
            <person name="Mangelson H."/>
            <person name="Liachko I."/>
            <person name="Sullivan S."/>
            <person name="Sone E.D."/>
            <person name="Koren S."/>
            <person name="Silverstein K.A.T."/>
            <person name="Beckman K.B."/>
            <person name="Gohl D.M."/>
        </authorList>
    </citation>
    <scope>NUCLEOTIDE SEQUENCE</scope>
    <source>
        <strain evidence="1">Duluth1</strain>
        <tissue evidence="1">Whole animal</tissue>
    </source>
</reference>
<accession>A0A9D4QM05</accession>
<evidence type="ECO:0000313" key="1">
    <source>
        <dbReference type="EMBL" id="KAH3836116.1"/>
    </source>
</evidence>
<comment type="caution">
    <text evidence="1">The sequence shown here is derived from an EMBL/GenBank/DDBJ whole genome shotgun (WGS) entry which is preliminary data.</text>
</comment>
<proteinExistence type="predicted"/>
<protein>
    <submittedName>
        <fullName evidence="1">Uncharacterized protein</fullName>
    </submittedName>
</protein>
<evidence type="ECO:0000313" key="2">
    <source>
        <dbReference type="Proteomes" id="UP000828390"/>
    </source>
</evidence>
<dbReference type="Proteomes" id="UP000828390">
    <property type="component" value="Unassembled WGS sequence"/>
</dbReference>
<name>A0A9D4QM05_DREPO</name>
<organism evidence="1 2">
    <name type="scientific">Dreissena polymorpha</name>
    <name type="common">Zebra mussel</name>
    <name type="synonym">Mytilus polymorpha</name>
    <dbReference type="NCBI Taxonomy" id="45954"/>
    <lineage>
        <taxon>Eukaryota</taxon>
        <taxon>Metazoa</taxon>
        <taxon>Spiralia</taxon>
        <taxon>Lophotrochozoa</taxon>
        <taxon>Mollusca</taxon>
        <taxon>Bivalvia</taxon>
        <taxon>Autobranchia</taxon>
        <taxon>Heteroconchia</taxon>
        <taxon>Euheterodonta</taxon>
        <taxon>Imparidentia</taxon>
        <taxon>Neoheterodontei</taxon>
        <taxon>Myida</taxon>
        <taxon>Dreissenoidea</taxon>
        <taxon>Dreissenidae</taxon>
        <taxon>Dreissena</taxon>
    </lineage>
</organism>
<sequence>MGCSPGTSQSNSFRVVVSSGISPSYQQSRNASSISSCISFPVTSLRLLCDGVNRQHISPGRSFCDQTQLQTTSVCESSLRFSSVGNRRAFVRLEPTGSLRLSPTHSNFPNIGENQGELMPDTPDCPLVAQEILVQRSSQSPVRLSQETSSQVRSSISKQQTTCGSSKCSTYTSGHYKAISAEEKFFCQGFNPRCFCKEKIHQSSL</sequence>